<dbReference type="SMART" id="SM00066">
    <property type="entry name" value="GAL4"/>
    <property type="match status" value="1"/>
</dbReference>
<dbReference type="GO" id="GO:0000981">
    <property type="term" value="F:DNA-binding transcription factor activity, RNA polymerase II-specific"/>
    <property type="evidence" value="ECO:0007669"/>
    <property type="project" value="InterPro"/>
</dbReference>
<dbReference type="Proteomes" id="UP000177622">
    <property type="component" value="Unassembled WGS sequence"/>
</dbReference>
<dbReference type="RefSeq" id="XP_022493538.1">
    <property type="nucleotide sequence ID" value="XM_022627010.1"/>
</dbReference>
<dbReference type="InterPro" id="IPR036864">
    <property type="entry name" value="Zn2-C6_fun-type_DNA-bd_sf"/>
</dbReference>
<feature type="region of interest" description="Disordered" evidence="6">
    <location>
        <begin position="47"/>
        <end position="126"/>
    </location>
</feature>
<dbReference type="PROSITE" id="PS50048">
    <property type="entry name" value="ZN2_CY6_FUNGAL_2"/>
    <property type="match status" value="1"/>
</dbReference>
<protein>
    <recommendedName>
        <fullName evidence="7">Zn(2)-C6 fungal-type domain-containing protein</fullName>
    </recommendedName>
</protein>
<evidence type="ECO:0000256" key="5">
    <source>
        <dbReference type="ARBA" id="ARBA00023242"/>
    </source>
</evidence>
<dbReference type="SUPFAM" id="SSF57701">
    <property type="entry name" value="Zn2/Cys6 DNA-binding domain"/>
    <property type="match status" value="1"/>
</dbReference>
<feature type="domain" description="Zn(2)-C6 fungal-type" evidence="7">
    <location>
        <begin position="15"/>
        <end position="45"/>
    </location>
</feature>
<dbReference type="Pfam" id="PF08493">
    <property type="entry name" value="AflR"/>
    <property type="match status" value="1"/>
</dbReference>
<evidence type="ECO:0000313" key="9">
    <source>
        <dbReference type="Proteomes" id="UP000177622"/>
    </source>
</evidence>
<keyword evidence="1" id="KW-0479">Metal-binding</keyword>
<dbReference type="InterPro" id="IPR013700">
    <property type="entry name" value="AflR"/>
</dbReference>
<dbReference type="CDD" id="cd00067">
    <property type="entry name" value="GAL4"/>
    <property type="match status" value="1"/>
</dbReference>
<keyword evidence="2" id="KW-0805">Transcription regulation</keyword>
<dbReference type="GO" id="GO:0005634">
    <property type="term" value="C:nucleus"/>
    <property type="evidence" value="ECO:0007669"/>
    <property type="project" value="InterPro"/>
</dbReference>
<evidence type="ECO:0000313" key="8">
    <source>
        <dbReference type="EMBL" id="OGE58115.1"/>
    </source>
</evidence>
<organism evidence="8 9">
    <name type="scientific">Penicillium arizonense</name>
    <dbReference type="NCBI Taxonomy" id="1835702"/>
    <lineage>
        <taxon>Eukaryota</taxon>
        <taxon>Fungi</taxon>
        <taxon>Dikarya</taxon>
        <taxon>Ascomycota</taxon>
        <taxon>Pezizomycotina</taxon>
        <taxon>Eurotiomycetes</taxon>
        <taxon>Eurotiomycetidae</taxon>
        <taxon>Eurotiales</taxon>
        <taxon>Aspergillaceae</taxon>
        <taxon>Penicillium</taxon>
    </lineage>
</organism>
<keyword evidence="3" id="KW-0238">DNA-binding</keyword>
<dbReference type="GO" id="GO:0003677">
    <property type="term" value="F:DNA binding"/>
    <property type="evidence" value="ECO:0007669"/>
    <property type="project" value="UniProtKB-KW"/>
</dbReference>
<evidence type="ECO:0000259" key="7">
    <source>
        <dbReference type="PROSITE" id="PS50048"/>
    </source>
</evidence>
<keyword evidence="5" id="KW-0539">Nucleus</keyword>
<dbReference type="AlphaFoldDB" id="A0A1F5LYB6"/>
<evidence type="ECO:0000256" key="4">
    <source>
        <dbReference type="ARBA" id="ARBA00023163"/>
    </source>
</evidence>
<gene>
    <name evidence="8" type="ORF">PENARI_c001G11236</name>
</gene>
<reference evidence="8 9" key="1">
    <citation type="journal article" date="2016" name="Sci. Rep.">
        <title>Penicillium arizonense, a new, genome sequenced fungal species, reveals a high chemical diversity in secreted metabolites.</title>
        <authorList>
            <person name="Grijseels S."/>
            <person name="Nielsen J.C."/>
            <person name="Randelovic M."/>
            <person name="Nielsen J."/>
            <person name="Nielsen K.F."/>
            <person name="Workman M."/>
            <person name="Frisvad J.C."/>
        </authorList>
    </citation>
    <scope>NUCLEOTIDE SEQUENCE [LARGE SCALE GENOMIC DNA]</scope>
    <source>
        <strain evidence="8 9">CBS 141311</strain>
    </source>
</reference>
<evidence type="ECO:0000256" key="3">
    <source>
        <dbReference type="ARBA" id="ARBA00023125"/>
    </source>
</evidence>
<dbReference type="PRINTS" id="PR00755">
    <property type="entry name" value="AFLATOXINBRP"/>
</dbReference>
<dbReference type="EMBL" id="LXJU01000001">
    <property type="protein sequence ID" value="OGE58115.1"/>
    <property type="molecule type" value="Genomic_DNA"/>
</dbReference>
<proteinExistence type="predicted"/>
<dbReference type="GO" id="GO:0045122">
    <property type="term" value="P:aflatoxin biosynthetic process"/>
    <property type="evidence" value="ECO:0007669"/>
    <property type="project" value="InterPro"/>
</dbReference>
<accession>A0A1F5LYB6</accession>
<dbReference type="STRING" id="1835702.A0A1F5LYB6"/>
<dbReference type="PROSITE" id="PS00463">
    <property type="entry name" value="ZN2_CY6_FUNGAL_1"/>
    <property type="match status" value="1"/>
</dbReference>
<evidence type="ECO:0000256" key="6">
    <source>
        <dbReference type="SAM" id="MobiDB-lite"/>
    </source>
</evidence>
<dbReference type="InterPro" id="IPR001138">
    <property type="entry name" value="Zn2Cys6_DnaBD"/>
</dbReference>
<dbReference type="Pfam" id="PF00172">
    <property type="entry name" value="Zn_clus"/>
    <property type="match status" value="1"/>
</dbReference>
<name>A0A1F5LYB6_PENAI</name>
<keyword evidence="9" id="KW-1185">Reference proteome</keyword>
<comment type="caution">
    <text evidence="8">The sequence shown here is derived from an EMBL/GenBank/DDBJ whole genome shotgun (WGS) entry which is preliminary data.</text>
</comment>
<dbReference type="Gene3D" id="4.10.240.10">
    <property type="entry name" value="Zn(2)-C6 fungal-type DNA-binding domain"/>
    <property type="match status" value="1"/>
</dbReference>
<sequence>MASAAVPRLEIIRASCNNCAKSKVRCSKDQPSCQRCLYQGVSCIYSPSQRSRKRPPPTPTATSPPAPGSISALRDQHTPDTSQGGNDGLNRGQHMADVRSTDRTNASPIPESSDEPFPDGTLLPSDTLSPMKWSELLVSFDGRALSSNDEISRVLDTSPMAMPDLQPRIDGDTLDTGFHWQLPRDSDKQFFWPTPAEPHGPHHTPHQCSQLAMSAIQRLDVPMASCPSLGRLDCDPQLSRMTASPGARSFDDILKDSHLSLEDVLTILECPCTAKIDLVFLITTSCTRVLSWYQASLDRSTAFPSRDTDSSESNSSTISRSSLGASRRTTSDSNIQYGLSRSFRDWVSIPSITVGAYTLEPGQSRRMIAQLILAEIDKVKEVLVAFNRSYCRQNRMFGEDEEKGLHMALEAYLRNQMKAVALTAREQLSN</sequence>
<feature type="region of interest" description="Disordered" evidence="6">
    <location>
        <begin position="301"/>
        <end position="330"/>
    </location>
</feature>
<dbReference type="GO" id="GO:0008270">
    <property type="term" value="F:zinc ion binding"/>
    <property type="evidence" value="ECO:0007669"/>
    <property type="project" value="InterPro"/>
</dbReference>
<evidence type="ECO:0000256" key="1">
    <source>
        <dbReference type="ARBA" id="ARBA00022723"/>
    </source>
</evidence>
<dbReference type="GeneID" id="34571744"/>
<evidence type="ECO:0000256" key="2">
    <source>
        <dbReference type="ARBA" id="ARBA00023015"/>
    </source>
</evidence>
<feature type="compositionally biased region" description="Pro residues" evidence="6">
    <location>
        <begin position="56"/>
        <end position="67"/>
    </location>
</feature>
<dbReference type="OrthoDB" id="2740448at2759"/>
<feature type="compositionally biased region" description="Low complexity" evidence="6">
    <location>
        <begin position="311"/>
        <end position="322"/>
    </location>
</feature>
<keyword evidence="4" id="KW-0804">Transcription</keyword>